<gene>
    <name evidence="2" type="ORF">HDG70_001374</name>
</gene>
<evidence type="ECO:0000256" key="1">
    <source>
        <dbReference type="SAM" id="Phobius"/>
    </source>
</evidence>
<dbReference type="Proteomes" id="UP000604066">
    <property type="component" value="Unassembled WGS sequence"/>
</dbReference>
<evidence type="ECO:0000313" key="3">
    <source>
        <dbReference type="Proteomes" id="UP000604066"/>
    </source>
</evidence>
<evidence type="ECO:0000313" key="2">
    <source>
        <dbReference type="EMBL" id="NYE57659.1"/>
    </source>
</evidence>
<feature type="transmembrane region" description="Helical" evidence="1">
    <location>
        <begin position="12"/>
        <end position="29"/>
    </location>
</feature>
<keyword evidence="3" id="KW-1185">Reference proteome</keyword>
<name>A0ABX2R915_9THEO</name>
<keyword evidence="1" id="KW-1133">Transmembrane helix</keyword>
<protein>
    <submittedName>
        <fullName evidence="2">Uncharacterized protein</fullName>
    </submittedName>
</protein>
<dbReference type="EMBL" id="JACCBS010000002">
    <property type="protein sequence ID" value="NYE57659.1"/>
    <property type="molecule type" value="Genomic_DNA"/>
</dbReference>
<proteinExistence type="predicted"/>
<comment type="caution">
    <text evidence="2">The sequence shown here is derived from an EMBL/GenBank/DDBJ whole genome shotgun (WGS) entry which is preliminary data.</text>
</comment>
<accession>A0ABX2R915</accession>
<organism evidence="2 3">
    <name type="scientific">Carboxydothermus ferrireducens DSM 11255</name>
    <dbReference type="NCBI Taxonomy" id="1119529"/>
    <lineage>
        <taxon>Bacteria</taxon>
        <taxon>Bacillati</taxon>
        <taxon>Bacillota</taxon>
        <taxon>Clostridia</taxon>
        <taxon>Thermoanaerobacterales</taxon>
        <taxon>Thermoanaerobacteraceae</taxon>
        <taxon>Carboxydothermus</taxon>
    </lineage>
</organism>
<keyword evidence="1" id="KW-0812">Transmembrane</keyword>
<keyword evidence="1" id="KW-0472">Membrane</keyword>
<sequence>MGYNGNHEHQHRPMNFLLFFLLILLLFGIED</sequence>
<reference evidence="2 3" key="1">
    <citation type="submission" date="2020-07" db="EMBL/GenBank/DDBJ databases">
        <title>Genomic Encyclopedia of Type Strains, Phase III (KMG-III): the genomes of soil and plant-associated and newly described type strains.</title>
        <authorList>
            <person name="Whitman W."/>
        </authorList>
    </citation>
    <scope>NUCLEOTIDE SEQUENCE [LARGE SCALE GENOMIC DNA]</scope>
    <source>
        <strain evidence="2 3">DSM 11255</strain>
    </source>
</reference>